<evidence type="ECO:0000313" key="10">
    <source>
        <dbReference type="Proteomes" id="UP001231941"/>
    </source>
</evidence>
<keyword evidence="3" id="KW-0645">Protease</keyword>
<evidence type="ECO:0000256" key="1">
    <source>
        <dbReference type="ARBA" id="ARBA00022475"/>
    </source>
</evidence>
<keyword evidence="6 8" id="KW-1133">Transmembrane helix</keyword>
<feature type="transmembrane region" description="Helical" evidence="8">
    <location>
        <begin position="136"/>
        <end position="159"/>
    </location>
</feature>
<keyword evidence="5" id="KW-0378">Hydrolase</keyword>
<dbReference type="Pfam" id="PF04647">
    <property type="entry name" value="AgrB"/>
    <property type="match status" value="1"/>
</dbReference>
<gene>
    <name evidence="9" type="ORF">Q5Y73_14115</name>
</gene>
<dbReference type="SMART" id="SM00793">
    <property type="entry name" value="AgrB"/>
    <property type="match status" value="1"/>
</dbReference>
<keyword evidence="4 8" id="KW-0812">Transmembrane</keyword>
<feature type="transmembrane region" description="Helical" evidence="8">
    <location>
        <begin position="55"/>
        <end position="74"/>
    </location>
</feature>
<proteinExistence type="predicted"/>
<evidence type="ECO:0000256" key="3">
    <source>
        <dbReference type="ARBA" id="ARBA00022670"/>
    </source>
</evidence>
<dbReference type="EMBL" id="JAVAMP010000006">
    <property type="protein sequence ID" value="MDP5275248.1"/>
    <property type="molecule type" value="Genomic_DNA"/>
</dbReference>
<evidence type="ECO:0000256" key="4">
    <source>
        <dbReference type="ARBA" id="ARBA00022692"/>
    </source>
</evidence>
<comment type="caution">
    <text evidence="9">The sequence shown here is derived from an EMBL/GenBank/DDBJ whole genome shotgun (WGS) entry which is preliminary data.</text>
</comment>
<dbReference type="Proteomes" id="UP001231941">
    <property type="component" value="Unassembled WGS sequence"/>
</dbReference>
<keyword evidence="2" id="KW-0673">Quorum sensing</keyword>
<feature type="transmembrane region" description="Helical" evidence="8">
    <location>
        <begin position="86"/>
        <end position="116"/>
    </location>
</feature>
<keyword evidence="1" id="KW-1003">Cell membrane</keyword>
<reference evidence="9 10" key="1">
    <citation type="submission" date="2023-08" db="EMBL/GenBank/DDBJ databases">
        <authorList>
            <person name="Park J.-S."/>
        </authorList>
    </citation>
    <scope>NUCLEOTIDE SEQUENCE [LARGE SCALE GENOMIC DNA]</scope>
    <source>
        <strain evidence="9 10">2205SS18-9</strain>
    </source>
</reference>
<organism evidence="9 10">
    <name type="scientific">Chengkuizengella axinellae</name>
    <dbReference type="NCBI Taxonomy" id="3064388"/>
    <lineage>
        <taxon>Bacteria</taxon>
        <taxon>Bacillati</taxon>
        <taxon>Bacillota</taxon>
        <taxon>Bacilli</taxon>
        <taxon>Bacillales</taxon>
        <taxon>Paenibacillaceae</taxon>
        <taxon>Chengkuizengella</taxon>
    </lineage>
</organism>
<dbReference type="RefSeq" id="WP_305992557.1">
    <property type="nucleotide sequence ID" value="NZ_JAVAMP010000006.1"/>
</dbReference>
<keyword evidence="7 8" id="KW-0472">Membrane</keyword>
<name>A0ABT9J195_9BACL</name>
<feature type="transmembrane region" description="Helical" evidence="8">
    <location>
        <begin position="24"/>
        <end position="49"/>
    </location>
</feature>
<evidence type="ECO:0000313" key="9">
    <source>
        <dbReference type="EMBL" id="MDP5275248.1"/>
    </source>
</evidence>
<keyword evidence="10" id="KW-1185">Reference proteome</keyword>
<evidence type="ECO:0000256" key="2">
    <source>
        <dbReference type="ARBA" id="ARBA00022654"/>
    </source>
</evidence>
<evidence type="ECO:0000256" key="5">
    <source>
        <dbReference type="ARBA" id="ARBA00022801"/>
    </source>
</evidence>
<evidence type="ECO:0000256" key="7">
    <source>
        <dbReference type="ARBA" id="ARBA00023136"/>
    </source>
</evidence>
<protein>
    <submittedName>
        <fullName evidence="9">Accessory gene regulator B family protein</fullName>
    </submittedName>
</protein>
<accession>A0ABT9J195</accession>
<evidence type="ECO:0000256" key="6">
    <source>
        <dbReference type="ARBA" id="ARBA00022989"/>
    </source>
</evidence>
<sequence>MIESFANKISQEIKKHEPSADVEIMNYSLIVLLNTILVIVFTVIAGLLLGDLKGAIVAISSFALLRIFSGGFHFKSVDVCTIVSVLLFVLAFLINLSPTLVFTFNVISLLIVLIFSPSNVQKNTRIPKSVNPYFKVISVIIVSSNFVLQSSEIAFCFFIQAISLIRLRV</sequence>
<evidence type="ECO:0000256" key="8">
    <source>
        <dbReference type="SAM" id="Phobius"/>
    </source>
</evidence>
<dbReference type="InterPro" id="IPR006741">
    <property type="entry name" value="AgrB"/>
</dbReference>